<comment type="subcellular location">
    <subcellularLocation>
        <location evidence="1">Nucleus</location>
    </subcellularLocation>
</comment>
<dbReference type="SUPFAM" id="SSF52540">
    <property type="entry name" value="P-loop containing nucleoside triphosphate hydrolases"/>
    <property type="match status" value="1"/>
</dbReference>
<evidence type="ECO:0000256" key="2">
    <source>
        <dbReference type="ARBA" id="ARBA00007025"/>
    </source>
</evidence>
<dbReference type="OMA" id="CADVEYL"/>
<dbReference type="InterPro" id="IPR001650">
    <property type="entry name" value="Helicase_C-like"/>
</dbReference>
<dbReference type="GO" id="GO:0005634">
    <property type="term" value="C:nucleus"/>
    <property type="evidence" value="ECO:0007669"/>
    <property type="project" value="UniProtKB-SubCell"/>
</dbReference>
<dbReference type="PANTHER" id="PTHR45797">
    <property type="entry name" value="RAD54-LIKE"/>
    <property type="match status" value="1"/>
</dbReference>
<dbReference type="AlphaFoldDB" id="A0A979FW07"/>
<evidence type="ECO:0000256" key="9">
    <source>
        <dbReference type="SAM" id="MobiDB-lite"/>
    </source>
</evidence>
<dbReference type="GO" id="GO:0016887">
    <property type="term" value="F:ATP hydrolysis activity"/>
    <property type="evidence" value="ECO:0007669"/>
    <property type="project" value="InterPro"/>
</dbReference>
<dbReference type="Proteomes" id="UP000694843">
    <property type="component" value="Unplaced"/>
</dbReference>
<dbReference type="InterPro" id="IPR044574">
    <property type="entry name" value="ARIP4-like"/>
</dbReference>
<feature type="region of interest" description="Disordered" evidence="9">
    <location>
        <begin position="167"/>
        <end position="188"/>
    </location>
</feature>
<keyword evidence="11" id="KW-1185">Reference proteome</keyword>
<keyword evidence="5" id="KW-0347">Helicase</keyword>
<dbReference type="Pfam" id="PF00271">
    <property type="entry name" value="Helicase_C"/>
    <property type="match status" value="1"/>
</dbReference>
<dbReference type="GO" id="GO:0003677">
    <property type="term" value="F:DNA binding"/>
    <property type="evidence" value="ECO:0007669"/>
    <property type="project" value="UniProtKB-KW"/>
</dbReference>
<dbReference type="Pfam" id="PF00176">
    <property type="entry name" value="SNF2-rel_dom"/>
    <property type="match status" value="1"/>
</dbReference>
<comment type="similarity">
    <text evidence="2">Belongs to the SNF2/RAD54 helicase family.</text>
</comment>
<keyword evidence="3" id="KW-0547">Nucleotide-binding</keyword>
<keyword evidence="4" id="KW-0378">Hydrolase</keyword>
<organism evidence="11 12">
    <name type="scientific">Hyalella azteca</name>
    <name type="common">Amphipod</name>
    <dbReference type="NCBI Taxonomy" id="294128"/>
    <lineage>
        <taxon>Eukaryota</taxon>
        <taxon>Metazoa</taxon>
        <taxon>Ecdysozoa</taxon>
        <taxon>Arthropoda</taxon>
        <taxon>Crustacea</taxon>
        <taxon>Multicrustacea</taxon>
        <taxon>Malacostraca</taxon>
        <taxon>Eumalacostraca</taxon>
        <taxon>Peracarida</taxon>
        <taxon>Amphipoda</taxon>
        <taxon>Senticaudata</taxon>
        <taxon>Talitrida</taxon>
        <taxon>Talitroidea</taxon>
        <taxon>Hyalellidae</taxon>
        <taxon>Hyalella</taxon>
    </lineage>
</organism>
<keyword evidence="8" id="KW-0539">Nucleus</keyword>
<proteinExistence type="inferred from homology"/>
<dbReference type="InterPro" id="IPR000330">
    <property type="entry name" value="SNF2_N"/>
</dbReference>
<dbReference type="InterPro" id="IPR049730">
    <property type="entry name" value="SNF2/RAD54-like_C"/>
</dbReference>
<evidence type="ECO:0000313" key="11">
    <source>
        <dbReference type="Proteomes" id="UP000694843"/>
    </source>
</evidence>
<accession>A0A979FW07</accession>
<evidence type="ECO:0000256" key="4">
    <source>
        <dbReference type="ARBA" id="ARBA00022801"/>
    </source>
</evidence>
<feature type="non-terminal residue" evidence="12">
    <location>
        <position position="465"/>
    </location>
</feature>
<evidence type="ECO:0000256" key="6">
    <source>
        <dbReference type="ARBA" id="ARBA00022840"/>
    </source>
</evidence>
<evidence type="ECO:0000256" key="3">
    <source>
        <dbReference type="ARBA" id="ARBA00022741"/>
    </source>
</evidence>
<reference evidence="12" key="1">
    <citation type="submission" date="2025-08" db="UniProtKB">
        <authorList>
            <consortium name="RefSeq"/>
        </authorList>
    </citation>
    <scope>IDENTIFICATION</scope>
    <source>
        <tissue evidence="12">Whole organism</tissue>
    </source>
</reference>
<dbReference type="SMART" id="SM00490">
    <property type="entry name" value="HELICc"/>
    <property type="match status" value="1"/>
</dbReference>
<dbReference type="CDD" id="cd18793">
    <property type="entry name" value="SF2_C_SNF"/>
    <property type="match status" value="1"/>
</dbReference>
<dbReference type="InterPro" id="IPR027417">
    <property type="entry name" value="P-loop_NTPase"/>
</dbReference>
<evidence type="ECO:0000256" key="1">
    <source>
        <dbReference type="ARBA" id="ARBA00004123"/>
    </source>
</evidence>
<evidence type="ECO:0000259" key="10">
    <source>
        <dbReference type="PROSITE" id="PS51194"/>
    </source>
</evidence>
<evidence type="ECO:0000256" key="5">
    <source>
        <dbReference type="ARBA" id="ARBA00022806"/>
    </source>
</evidence>
<dbReference type="PANTHER" id="PTHR45797:SF3">
    <property type="entry name" value="TRANSCRIPTIONAL REGULATOR ATRX HOMOLOG"/>
    <property type="match status" value="1"/>
</dbReference>
<keyword evidence="6" id="KW-0067">ATP-binding</keyword>
<dbReference type="OrthoDB" id="448448at2759"/>
<evidence type="ECO:0000313" key="12">
    <source>
        <dbReference type="RefSeq" id="XP_047740224.1"/>
    </source>
</evidence>
<feature type="domain" description="Helicase C-terminal" evidence="10">
    <location>
        <begin position="224"/>
        <end position="398"/>
    </location>
</feature>
<sequence>MASLLQLGGVRCITLRPNLLGSKEEFHNKFVKPIDAGSNAHATPCNVKRMKWRLYVLQDMLDSCIQWLDHTSLKTLLPLPSKMEYVILIKMSPLQAKMYDFYNKNLAKGGYKKSATGRPGRSAFLQDLHNLRRVWTHPMMLATNTSEKDEDLQAECDEDEEIDELDYPEEAVCKPASPSDDSPDGLTQKDKMQLDWWKEIVAASVDIKDKTWKNCPEYSGKMVILLNVMQDCFTNGEKLLIFSQSLRTLNLIENFLDLIEKGDLTMPSYENAKPLQFTNWTPDLDYLRLDGNTPANTRERLCKFFNDEENDRCRLFLVSTRAGIGINLVAANRAVIFDASWNPSHDAQATARIYRMGQTKTSYIYRFVTQGSMEEKIYWRQVFKLILSARVLEEKTITPTFDTTNIADFYESCADVEYLNTPIVEDKLMAGLIAQHKNWISAVFLHDSLLDGEKEELTEEEKKDA</sequence>
<dbReference type="GO" id="GO:0005524">
    <property type="term" value="F:ATP binding"/>
    <property type="evidence" value="ECO:0007669"/>
    <property type="project" value="UniProtKB-KW"/>
</dbReference>
<dbReference type="KEGG" id="hazt:125179103"/>
<keyword evidence="7" id="KW-0238">DNA-binding</keyword>
<dbReference type="GeneID" id="125179103"/>
<evidence type="ECO:0000256" key="8">
    <source>
        <dbReference type="ARBA" id="ARBA00023242"/>
    </source>
</evidence>
<gene>
    <name evidence="12" type="primary">LOC125179103</name>
</gene>
<dbReference type="Gene3D" id="3.40.50.300">
    <property type="entry name" value="P-loop containing nucleotide triphosphate hydrolases"/>
    <property type="match status" value="1"/>
</dbReference>
<evidence type="ECO:0000256" key="7">
    <source>
        <dbReference type="ARBA" id="ARBA00023125"/>
    </source>
</evidence>
<dbReference type="GO" id="GO:0004386">
    <property type="term" value="F:helicase activity"/>
    <property type="evidence" value="ECO:0007669"/>
    <property type="project" value="UniProtKB-KW"/>
</dbReference>
<name>A0A979FW07_HYAAZ</name>
<protein>
    <submittedName>
        <fullName evidence="12">Transcriptional regulator ATRX homolog</fullName>
    </submittedName>
</protein>
<dbReference type="PROSITE" id="PS51194">
    <property type="entry name" value="HELICASE_CTER"/>
    <property type="match status" value="1"/>
</dbReference>
<dbReference type="RefSeq" id="XP_047740224.1">
    <property type="nucleotide sequence ID" value="XM_047884268.1"/>
</dbReference>